<sequence length="300" mass="33460">ELLGHCILGFLPLLIASWTKPYALVLGACGFLSHYLMQTFTAWQLFWIYTAIGIAHWVGKSYSGYAQITAELRVPATESSFGRWLTVTVLTALADIDVMAPPRVSRGEFSHRGCIYGLRRRRGTRPKIPKLVPMAQLNQKASPATCHQIGCLLESYQARHPNHLQLSISFLDPGLDGVRRSTGIRAAGATHQRENGEWGGEIAQVHHANGLVHVVLHPEDISTVVEAGWGQRHPLCANDKRWFRFLFQGIWERPLPVPEGLTLIYAPRDALELQALDVILRAAIWYATAGELYPSPVEEE</sequence>
<feature type="domain" description="Luciferase" evidence="1">
    <location>
        <begin position="199"/>
        <end position="283"/>
    </location>
</feature>
<organism evidence="2 3">
    <name type="scientific">Thermothielavioides terrestris (strain ATCC 38088 / NRRL 8126)</name>
    <name type="common">Thielavia terrestris</name>
    <dbReference type="NCBI Taxonomy" id="578455"/>
    <lineage>
        <taxon>Eukaryota</taxon>
        <taxon>Fungi</taxon>
        <taxon>Dikarya</taxon>
        <taxon>Ascomycota</taxon>
        <taxon>Pezizomycotina</taxon>
        <taxon>Sordariomycetes</taxon>
        <taxon>Sordariomycetidae</taxon>
        <taxon>Sordariales</taxon>
        <taxon>Chaetomiaceae</taxon>
        <taxon>Thermothielavioides</taxon>
        <taxon>Thermothielavioides terrestris</taxon>
    </lineage>
</organism>
<dbReference type="PANTHER" id="PTHR38695:SF1">
    <property type="entry name" value="AMINO ACID PERMEASE_ SLC12A DOMAIN-CONTAINING PROTEIN"/>
    <property type="match status" value="1"/>
</dbReference>
<feature type="non-terminal residue" evidence="2">
    <location>
        <position position="1"/>
    </location>
</feature>
<evidence type="ECO:0000313" key="2">
    <source>
        <dbReference type="EMBL" id="AEO69692.1"/>
    </source>
</evidence>
<accession>G2RAF7</accession>
<dbReference type="Pfam" id="PF17648">
    <property type="entry name" value="Luciferase"/>
    <property type="match status" value="1"/>
</dbReference>
<dbReference type="HOGENOM" id="CLU_063954_1_0_1"/>
<reference evidence="2 3" key="1">
    <citation type="journal article" date="2011" name="Nat. Biotechnol.">
        <title>Comparative genomic analysis of the thermophilic biomass-degrading fungi Myceliophthora thermophila and Thielavia terrestris.</title>
        <authorList>
            <person name="Berka R.M."/>
            <person name="Grigoriev I.V."/>
            <person name="Otillar R."/>
            <person name="Salamov A."/>
            <person name="Grimwood J."/>
            <person name="Reid I."/>
            <person name="Ishmael N."/>
            <person name="John T."/>
            <person name="Darmond C."/>
            <person name="Moisan M.-C."/>
            <person name="Henrissat B."/>
            <person name="Coutinho P.M."/>
            <person name="Lombard V."/>
            <person name="Natvig D.O."/>
            <person name="Lindquist E."/>
            <person name="Schmutz J."/>
            <person name="Lucas S."/>
            <person name="Harris P."/>
            <person name="Powlowski J."/>
            <person name="Bellemare A."/>
            <person name="Taylor D."/>
            <person name="Butler G."/>
            <person name="de Vries R.P."/>
            <person name="Allijn I.E."/>
            <person name="van den Brink J."/>
            <person name="Ushinsky S."/>
            <person name="Storms R."/>
            <person name="Powell A.J."/>
            <person name="Paulsen I.T."/>
            <person name="Elbourne L.D.H."/>
            <person name="Baker S.E."/>
            <person name="Magnuson J."/>
            <person name="LaBoissiere S."/>
            <person name="Clutterbuck A.J."/>
            <person name="Martinez D."/>
            <person name="Wogulis M."/>
            <person name="de Leon A.L."/>
            <person name="Rey M.W."/>
            <person name="Tsang A."/>
        </authorList>
    </citation>
    <scope>NUCLEOTIDE SEQUENCE [LARGE SCALE GENOMIC DNA]</scope>
    <source>
        <strain evidence="3">ATCC 38088 / NRRL 8126</strain>
    </source>
</reference>
<dbReference type="RefSeq" id="XP_003656028.1">
    <property type="nucleotide sequence ID" value="XM_003655980.1"/>
</dbReference>
<dbReference type="AlphaFoldDB" id="G2RAF7"/>
<gene>
    <name evidence="2" type="ORF">THITE_13177</name>
</gene>
<keyword evidence="3" id="KW-1185">Reference proteome</keyword>
<evidence type="ECO:0000259" key="1">
    <source>
        <dbReference type="Pfam" id="PF17648"/>
    </source>
</evidence>
<protein>
    <recommendedName>
        <fullName evidence="1">Luciferase domain-containing protein</fullName>
    </recommendedName>
</protein>
<name>G2RAF7_THETT</name>
<feature type="non-terminal residue" evidence="2">
    <location>
        <position position="300"/>
    </location>
</feature>
<dbReference type="EMBL" id="CP003012">
    <property type="protein sequence ID" value="AEO69692.1"/>
    <property type="molecule type" value="Genomic_DNA"/>
</dbReference>
<proteinExistence type="predicted"/>
<dbReference type="InterPro" id="IPR040841">
    <property type="entry name" value="Luciferase_dom"/>
</dbReference>
<dbReference type="PANTHER" id="PTHR38695">
    <property type="entry name" value="AMINO ACID PERMEASE_ SLC12A DOMAIN-CONTAINING PROTEIN"/>
    <property type="match status" value="1"/>
</dbReference>
<dbReference type="Proteomes" id="UP000008181">
    <property type="component" value="Chromosome 4"/>
</dbReference>
<dbReference type="OrthoDB" id="4571981at2759"/>
<dbReference type="GeneID" id="11524263"/>
<dbReference type="eggNOG" id="ENOG502RIZM">
    <property type="taxonomic scope" value="Eukaryota"/>
</dbReference>
<evidence type="ECO:0000313" key="3">
    <source>
        <dbReference type="Proteomes" id="UP000008181"/>
    </source>
</evidence>
<dbReference type="KEGG" id="ttt:THITE_13177"/>
<dbReference type="InterPro" id="IPR048273">
    <property type="entry name" value="Luciferase"/>
</dbReference>